<feature type="signal peptide" evidence="1">
    <location>
        <begin position="1"/>
        <end position="22"/>
    </location>
</feature>
<sequence length="186" mass="19892">MNILKTSTAAIALTVAGSMAFAESHVTADEAMENDAAQVEQSVEGAADATGNAVSDAAESVDDMQNFDLSTSENLIRTRDIVGGEVWRMDPEADNVTWTENGTYEGTGEGWERIGSIEDIVLSKDGQMIGIVGEVGGFLGLGDKMVLMPVENVRLTAIDDGQYAFVTQMTQEDIEAAQDVDEGFWD</sequence>
<dbReference type="AlphaFoldDB" id="A0A1I4C9J1"/>
<accession>A0A1I4C9J1</accession>
<evidence type="ECO:0000259" key="2">
    <source>
        <dbReference type="Pfam" id="PF05239"/>
    </source>
</evidence>
<keyword evidence="1" id="KW-0732">Signal</keyword>
<dbReference type="EMBL" id="FOTF01000002">
    <property type="protein sequence ID" value="SFK77848.1"/>
    <property type="molecule type" value="Genomic_DNA"/>
</dbReference>
<dbReference type="Gene3D" id="2.30.30.240">
    <property type="entry name" value="PRC-barrel domain"/>
    <property type="match status" value="1"/>
</dbReference>
<dbReference type="InterPro" id="IPR011033">
    <property type="entry name" value="PRC_barrel-like_sf"/>
</dbReference>
<dbReference type="OrthoDB" id="6158291at2"/>
<name>A0A1I4C9J1_9RHOB</name>
<dbReference type="Pfam" id="PF05239">
    <property type="entry name" value="PRC"/>
    <property type="match status" value="1"/>
</dbReference>
<keyword evidence="4" id="KW-1185">Reference proteome</keyword>
<organism evidence="3 4">
    <name type="scientific">Loktanella salsilacus</name>
    <dbReference type="NCBI Taxonomy" id="195913"/>
    <lineage>
        <taxon>Bacteria</taxon>
        <taxon>Pseudomonadati</taxon>
        <taxon>Pseudomonadota</taxon>
        <taxon>Alphaproteobacteria</taxon>
        <taxon>Rhodobacterales</taxon>
        <taxon>Roseobacteraceae</taxon>
        <taxon>Loktanella</taxon>
    </lineage>
</organism>
<feature type="chain" id="PRO_5011441716" evidence="1">
    <location>
        <begin position="23"/>
        <end position="186"/>
    </location>
</feature>
<dbReference type="SUPFAM" id="SSF50346">
    <property type="entry name" value="PRC-barrel domain"/>
    <property type="match status" value="1"/>
</dbReference>
<dbReference type="GeneID" id="97890920"/>
<evidence type="ECO:0000313" key="3">
    <source>
        <dbReference type="EMBL" id="SFK77848.1"/>
    </source>
</evidence>
<dbReference type="RefSeq" id="WP_090184745.1">
    <property type="nucleotide sequence ID" value="NZ_CP072991.1"/>
</dbReference>
<dbReference type="Proteomes" id="UP000199550">
    <property type="component" value="Unassembled WGS sequence"/>
</dbReference>
<dbReference type="InterPro" id="IPR027275">
    <property type="entry name" value="PRC-brl_dom"/>
</dbReference>
<feature type="domain" description="PRC-barrel" evidence="2">
    <location>
        <begin position="112"/>
        <end position="155"/>
    </location>
</feature>
<protein>
    <submittedName>
        <fullName evidence="3">PRC-barrel domain-containing protein</fullName>
    </submittedName>
</protein>
<proteinExistence type="predicted"/>
<reference evidence="3 4" key="1">
    <citation type="submission" date="2016-10" db="EMBL/GenBank/DDBJ databases">
        <authorList>
            <person name="de Groot N.N."/>
        </authorList>
    </citation>
    <scope>NUCLEOTIDE SEQUENCE [LARGE SCALE GENOMIC DNA]</scope>
    <source>
        <strain evidence="3 4">DSM 16199</strain>
    </source>
</reference>
<evidence type="ECO:0000313" key="4">
    <source>
        <dbReference type="Proteomes" id="UP000199550"/>
    </source>
</evidence>
<gene>
    <name evidence="3" type="ORF">SAMN04488004_10239</name>
</gene>
<evidence type="ECO:0000256" key="1">
    <source>
        <dbReference type="SAM" id="SignalP"/>
    </source>
</evidence>
<dbReference type="STRING" id="195913.SAMN04488004_10239"/>